<dbReference type="AlphaFoldDB" id="A0A0H4T6H2"/>
<organism evidence="1">
    <name type="scientific">uncultured Microgenomates bacterium Rifle_16ft_4_minimus_37633</name>
    <dbReference type="NCBI Taxonomy" id="1665114"/>
    <lineage>
        <taxon>Bacteria</taxon>
        <taxon>Candidatus Microgenomatota</taxon>
        <taxon>environmental samples</taxon>
    </lineage>
</organism>
<protein>
    <recommendedName>
        <fullName evidence="2">Transposase</fullName>
    </recommendedName>
</protein>
<accession>A0A0H4T6H2</accession>
<dbReference type="EMBL" id="KT006999">
    <property type="protein sequence ID" value="AKQ02320.1"/>
    <property type="molecule type" value="Genomic_DNA"/>
</dbReference>
<sequence length="111" mass="12550">MENLEQRIQGCYSENLQRVYKLYGNDPEKWGWLVDATFKCRAPRGEGFKLMELKAELGLGKKKCPMKGREVSSVRVPHPADNVAGAIIASKYPKACPLCGLKPTEYDFDIR</sequence>
<evidence type="ECO:0008006" key="2">
    <source>
        <dbReference type="Google" id="ProtNLM"/>
    </source>
</evidence>
<proteinExistence type="predicted"/>
<name>A0A0H4T6H2_9BACT</name>
<reference evidence="1" key="1">
    <citation type="journal article" date="2015" name="ISME J.">
        <title>Aquifer environment selects for microbial species cohorts in sediment and groundwater.</title>
        <authorList>
            <person name="Hug L.A."/>
            <person name="Thomas B.C."/>
            <person name="Brown C.T."/>
            <person name="Frischkorn K.R."/>
            <person name="Williams K.H."/>
            <person name="Tringe S.G."/>
            <person name="Banfield J.F."/>
        </authorList>
    </citation>
    <scope>NUCLEOTIDE SEQUENCE</scope>
</reference>
<evidence type="ECO:0000313" key="1">
    <source>
        <dbReference type="EMBL" id="AKQ02320.1"/>
    </source>
</evidence>